<comment type="caution">
    <text evidence="1">The sequence shown here is derived from an EMBL/GenBank/DDBJ whole genome shotgun (WGS) entry which is preliminary data.</text>
</comment>
<evidence type="ECO:0000313" key="1">
    <source>
        <dbReference type="EMBL" id="MDG3587691.1"/>
    </source>
</evidence>
<proteinExistence type="predicted"/>
<keyword evidence="2" id="KW-1185">Reference proteome</keyword>
<dbReference type="RefSeq" id="WP_277901421.1">
    <property type="nucleotide sequence ID" value="NZ_JAPMUA010000013.1"/>
</dbReference>
<sequence>MTREEGINQVYGGGGHVVILGAGASIASTIRNPEKNGKQLPSMDNFVDVVGLSDLIDLVPKELRAKNFETLYTNLHNDNPNSELLQEIERRIKLYFGDMELPDEPTIYDYLVLSLRNKDLIATFNWDPFLYQAWVRNNKFTKDLPYLSFLHGNVAIGYSKEDNRCGPVGMYMRADGGYFEPTNLLYPVEQKNYTDDPFINVEWERVKYWLSKETGTVRATIFGYGAPASDLEAVSLLNNAWGTPDDREMEQFEIIDITPENELVDRWKGFIHSHHYDTTDNYFDSILGLNPRRTSESYFSHYMPMTPDEAFRKNNPVPRDFKTLEELWEWHKPLIEAEERKEAELKAKEENNEG</sequence>
<dbReference type="EMBL" id="JAPMUA010000013">
    <property type="protein sequence ID" value="MDG3587691.1"/>
    <property type="molecule type" value="Genomic_DNA"/>
</dbReference>
<name>A0ABT6FX70_9FLAO</name>
<accession>A0ABT6FX70</accession>
<gene>
    <name evidence="1" type="ORF">OSR52_17695</name>
</gene>
<reference evidence="1" key="1">
    <citation type="submission" date="2022-11" db="EMBL/GenBank/DDBJ databases">
        <title>High-quality draft genome sequence of Galbibacter sp. strain CMA-7.</title>
        <authorList>
            <person name="Wei L."/>
            <person name="Dong C."/>
            <person name="Shao Z."/>
        </authorList>
    </citation>
    <scope>NUCLEOTIDE SEQUENCE</scope>
    <source>
        <strain evidence="1">CMA-7</strain>
    </source>
</reference>
<evidence type="ECO:0000313" key="2">
    <source>
        <dbReference type="Proteomes" id="UP001153642"/>
    </source>
</evidence>
<evidence type="ECO:0008006" key="3">
    <source>
        <dbReference type="Google" id="ProtNLM"/>
    </source>
</evidence>
<protein>
    <recommendedName>
        <fullName evidence="3">SIR2-like domain-containing protein</fullName>
    </recommendedName>
</protein>
<dbReference type="Proteomes" id="UP001153642">
    <property type="component" value="Unassembled WGS sequence"/>
</dbReference>
<organism evidence="1 2">
    <name type="scientific">Galbibacter pacificus</name>
    <dbReference type="NCBI Taxonomy" id="2996052"/>
    <lineage>
        <taxon>Bacteria</taxon>
        <taxon>Pseudomonadati</taxon>
        <taxon>Bacteroidota</taxon>
        <taxon>Flavobacteriia</taxon>
        <taxon>Flavobacteriales</taxon>
        <taxon>Flavobacteriaceae</taxon>
        <taxon>Galbibacter</taxon>
    </lineage>
</organism>